<evidence type="ECO:0000256" key="2">
    <source>
        <dbReference type="ARBA" id="ARBA00006351"/>
    </source>
</evidence>
<evidence type="ECO:0000256" key="3">
    <source>
        <dbReference type="ARBA" id="ARBA00022676"/>
    </source>
</evidence>
<dbReference type="OrthoDB" id="1926485at2759"/>
<dbReference type="PANTHER" id="PTHR32116:SF12">
    <property type="entry name" value="GALACTURONOSYLTRANSFERASE 7-RELATED"/>
    <property type="match status" value="1"/>
</dbReference>
<dbReference type="GO" id="GO:0071555">
    <property type="term" value="P:cell wall organization"/>
    <property type="evidence" value="ECO:0007669"/>
    <property type="project" value="UniProtKB-KW"/>
</dbReference>
<dbReference type="EC" id="2.4.1.-" evidence="4"/>
<dbReference type="GO" id="GO:0047262">
    <property type="term" value="F:polygalacturonate 4-alpha-galacturonosyltransferase activity"/>
    <property type="evidence" value="ECO:0007669"/>
    <property type="project" value="InterPro"/>
</dbReference>
<dbReference type="EMBL" id="JADCNL010000009">
    <property type="protein sequence ID" value="KAG0466435.1"/>
    <property type="molecule type" value="Genomic_DNA"/>
</dbReference>
<name>A0A835UMY3_VANPL</name>
<dbReference type="SUPFAM" id="SSF53448">
    <property type="entry name" value="Nucleotide-diphospho-sugar transferases"/>
    <property type="match status" value="1"/>
</dbReference>
<keyword evidence="3 4" id="KW-0808">Transferase</keyword>
<evidence type="ECO:0000256" key="1">
    <source>
        <dbReference type="ARBA" id="ARBA00004877"/>
    </source>
</evidence>
<accession>A0A835UMY3</accession>
<keyword evidence="4" id="KW-0961">Cell wall biogenesis/degradation</keyword>
<dbReference type="InterPro" id="IPR029044">
    <property type="entry name" value="Nucleotide-diphossugar_trans"/>
</dbReference>
<comment type="subcellular location">
    <subcellularLocation>
        <location evidence="4">Golgi apparatus membrane</location>
        <topology evidence="4">Single-pass type II membrane protein</topology>
    </subcellularLocation>
</comment>
<dbReference type="GO" id="GO:0045489">
    <property type="term" value="P:pectin biosynthetic process"/>
    <property type="evidence" value="ECO:0007669"/>
    <property type="project" value="UniProtKB-UniPathway"/>
</dbReference>
<evidence type="ECO:0000313" key="5">
    <source>
        <dbReference type="EMBL" id="KAG0466435.1"/>
    </source>
</evidence>
<dbReference type="UniPathway" id="UPA00845"/>
<comment type="caution">
    <text evidence="5">The sequence shown here is derived from an EMBL/GenBank/DDBJ whole genome shotgun (WGS) entry which is preliminary data.</text>
</comment>
<proteinExistence type="inferred from homology"/>
<dbReference type="AlphaFoldDB" id="A0A835UMY3"/>
<comment type="pathway">
    <text evidence="1 4">Glycan metabolism; pectin biosynthesis.</text>
</comment>
<organism evidence="5 6">
    <name type="scientific">Vanilla planifolia</name>
    <name type="common">Vanilla</name>
    <dbReference type="NCBI Taxonomy" id="51239"/>
    <lineage>
        <taxon>Eukaryota</taxon>
        <taxon>Viridiplantae</taxon>
        <taxon>Streptophyta</taxon>
        <taxon>Embryophyta</taxon>
        <taxon>Tracheophyta</taxon>
        <taxon>Spermatophyta</taxon>
        <taxon>Magnoliopsida</taxon>
        <taxon>Liliopsida</taxon>
        <taxon>Asparagales</taxon>
        <taxon>Orchidaceae</taxon>
        <taxon>Vanilloideae</taxon>
        <taxon>Vanilleae</taxon>
        <taxon>Vanilla</taxon>
    </lineage>
</organism>
<dbReference type="InterPro" id="IPR029993">
    <property type="entry name" value="GAUT"/>
</dbReference>
<keyword evidence="3 4" id="KW-0328">Glycosyltransferase</keyword>
<comment type="similarity">
    <text evidence="2 4">Belongs to the glycosyltransferase 8 family.</text>
</comment>
<dbReference type="Pfam" id="PF01501">
    <property type="entry name" value="Glyco_transf_8"/>
    <property type="match status" value="1"/>
</dbReference>
<keyword evidence="4" id="KW-0333">Golgi apparatus</keyword>
<protein>
    <recommendedName>
        <fullName evidence="4">Hexosyltransferase</fullName>
        <ecNumber evidence="4">2.4.1.-</ecNumber>
    </recommendedName>
</protein>
<evidence type="ECO:0000313" key="6">
    <source>
        <dbReference type="Proteomes" id="UP000636800"/>
    </source>
</evidence>
<reference evidence="5 6" key="1">
    <citation type="journal article" date="2020" name="Nat. Food">
        <title>A phased Vanilla planifolia genome enables genetic improvement of flavour and production.</title>
        <authorList>
            <person name="Hasing T."/>
            <person name="Tang H."/>
            <person name="Brym M."/>
            <person name="Khazi F."/>
            <person name="Huang T."/>
            <person name="Chambers A.H."/>
        </authorList>
    </citation>
    <scope>NUCLEOTIDE SEQUENCE [LARGE SCALE GENOMIC DNA]</scope>
    <source>
        <tissue evidence="5">Leaf</tissue>
    </source>
</reference>
<dbReference type="GO" id="GO:0000139">
    <property type="term" value="C:Golgi membrane"/>
    <property type="evidence" value="ECO:0007669"/>
    <property type="project" value="UniProtKB-SubCell"/>
</dbReference>
<gene>
    <name evidence="5" type="ORF">HPP92_018015</name>
</gene>
<evidence type="ECO:0000256" key="4">
    <source>
        <dbReference type="RuleBase" id="RU362027"/>
    </source>
</evidence>
<keyword evidence="6" id="KW-1185">Reference proteome</keyword>
<sequence length="86" mass="9758">MSGLNIIDLEKWREHNLTDIYQKLLHKFHNGSESTWRTATLPTSLVTFQGHIFPLDSSLVISGLGHNYGIDQGMIKMLSLCIIMET</sequence>
<dbReference type="Proteomes" id="UP000636800">
    <property type="component" value="Unassembled WGS sequence"/>
</dbReference>
<dbReference type="InterPro" id="IPR002495">
    <property type="entry name" value="Glyco_trans_8"/>
</dbReference>
<dbReference type="PANTHER" id="PTHR32116">
    <property type="entry name" value="GALACTURONOSYLTRANSFERASE 4-RELATED"/>
    <property type="match status" value="1"/>
</dbReference>